<name>A0ABT5SL73_9MICO</name>
<sequence length="481" mass="52080">MSDTTSPRRLRRGKKQPDSTAAEVPEPVDETHGEISPYDLPGPSRRANARKAARGYYAPTFEGAPSTTRQTSVLNTALIGPVTGTAGVANGRDMLSHTLIAHDPVTAYNSTPRLISSPNTVVAGGVGGGKSSFVKTVYVIRPLLIRRRRAVIFDKKNRGGEGEYAELVREWGTGEPIRFTTDGTGSRLNLLDPLIVSQIGSAGTYRLLHAILRIARDGERIDEWEEKAARSALTRALVQFEGGRAPTMSDLLPLLGDVDAEELNGSESARDRLHQAGLGVRFTLEGLLEEYGGLLDGDTSKEVALTGKLTSFDISQLPGEGPSSHVVRAIGNQWMLGRLRADPGWQTTCINEEGWDMVQGPTAHLLKSNQKLSRGLGLSNVFVFHKGADIPADSPGRTVISEAQSIYIFRQDRQEDADWAVQTFGFDPSTAETLQNLAPGHFVFKYGSVPETHVQHVRSSIEVSLTDTDEGMRGDGDQDAA</sequence>
<dbReference type="EMBL" id="JAQZCI010000006">
    <property type="protein sequence ID" value="MDD7963593.1"/>
    <property type="molecule type" value="Genomic_DNA"/>
</dbReference>
<evidence type="ECO:0000256" key="1">
    <source>
        <dbReference type="SAM" id="MobiDB-lite"/>
    </source>
</evidence>
<dbReference type="RefSeq" id="WP_114587659.1">
    <property type="nucleotide sequence ID" value="NZ_JAQZCG020000020.1"/>
</dbReference>
<reference evidence="2 3" key="1">
    <citation type="submission" date="2023-02" db="EMBL/GenBank/DDBJ databases">
        <title>Study of novel species of the Microbacterium genus.</title>
        <authorList>
            <person name="Arroyo-Herrera I."/>
            <person name="Roman-Ponce B."/>
            <person name="Vasquez-Murrieta M.S."/>
        </authorList>
    </citation>
    <scope>NUCLEOTIDE SEQUENCE [LARGE SCALE GENOMIC DNA]</scope>
    <source>
        <strain evidence="2 3">NE1TT3</strain>
    </source>
</reference>
<dbReference type="SUPFAM" id="SSF52540">
    <property type="entry name" value="P-loop containing nucleoside triphosphate hydrolases"/>
    <property type="match status" value="1"/>
</dbReference>
<comment type="caution">
    <text evidence="2">The sequence shown here is derived from an EMBL/GenBank/DDBJ whole genome shotgun (WGS) entry which is preliminary data.</text>
</comment>
<evidence type="ECO:0000313" key="2">
    <source>
        <dbReference type="EMBL" id="MDD7963593.1"/>
    </source>
</evidence>
<feature type="region of interest" description="Disordered" evidence="1">
    <location>
        <begin position="1"/>
        <end position="51"/>
    </location>
</feature>
<keyword evidence="3" id="KW-1185">Reference proteome</keyword>
<accession>A0ABT5SL73</accession>
<dbReference type="Gene3D" id="3.40.50.300">
    <property type="entry name" value="P-loop containing nucleotide triphosphate hydrolases"/>
    <property type="match status" value="2"/>
</dbReference>
<organism evidence="2 3">
    <name type="scientific">Microbacterium thalli</name>
    <dbReference type="NCBI Taxonomy" id="3027921"/>
    <lineage>
        <taxon>Bacteria</taxon>
        <taxon>Bacillati</taxon>
        <taxon>Actinomycetota</taxon>
        <taxon>Actinomycetes</taxon>
        <taxon>Micrococcales</taxon>
        <taxon>Microbacteriaceae</taxon>
        <taxon>Microbacterium</taxon>
    </lineage>
</organism>
<dbReference type="Proteomes" id="UP001218170">
    <property type="component" value="Unassembled WGS sequence"/>
</dbReference>
<dbReference type="InterPro" id="IPR027417">
    <property type="entry name" value="P-loop_NTPase"/>
</dbReference>
<proteinExistence type="predicted"/>
<protein>
    <submittedName>
        <fullName evidence="2">ATP/GTP-binding protein</fullName>
    </submittedName>
</protein>
<gene>
    <name evidence="2" type="ORF">PUW80_14655</name>
</gene>
<evidence type="ECO:0000313" key="3">
    <source>
        <dbReference type="Proteomes" id="UP001218170"/>
    </source>
</evidence>